<feature type="domain" description="SnoaL-like" evidence="1">
    <location>
        <begin position="20"/>
        <end position="140"/>
    </location>
</feature>
<dbReference type="InterPro" id="IPR037401">
    <property type="entry name" value="SnoaL-like"/>
</dbReference>
<gene>
    <name evidence="2" type="ORF">R4I43_30470</name>
</gene>
<sequence>MRRSRWARRFQDVPADLPGQSQYCFYVDTKEWDRLRMLFSEEATFAGFSYTTDDPYDFVRGVSSFLESVRSVHHAMMPELRAIDERRVRGRWSMHDMLTWEPDSFVYKGIEIPGMHGINGYGYYDEEYTRVGGKWYISHMQLTRLRIDPLFGGLVEPPRYDVPPPDTEWFVPDR</sequence>
<evidence type="ECO:0000313" key="2">
    <source>
        <dbReference type="EMBL" id="MEB3371734.1"/>
    </source>
</evidence>
<protein>
    <submittedName>
        <fullName evidence="2">Nuclear transport factor 2 family protein</fullName>
    </submittedName>
</protein>
<name>A0ABU6AJI8_9PSEU</name>
<dbReference type="Proteomes" id="UP001327093">
    <property type="component" value="Unassembled WGS sequence"/>
</dbReference>
<organism evidence="2 3">
    <name type="scientific">Saccharopolyspora mangrovi</name>
    <dbReference type="NCBI Taxonomy" id="3082379"/>
    <lineage>
        <taxon>Bacteria</taxon>
        <taxon>Bacillati</taxon>
        <taxon>Actinomycetota</taxon>
        <taxon>Actinomycetes</taxon>
        <taxon>Pseudonocardiales</taxon>
        <taxon>Pseudonocardiaceae</taxon>
        <taxon>Saccharopolyspora</taxon>
    </lineage>
</organism>
<evidence type="ECO:0000259" key="1">
    <source>
        <dbReference type="Pfam" id="PF13577"/>
    </source>
</evidence>
<dbReference type="Pfam" id="PF13577">
    <property type="entry name" value="SnoaL_4"/>
    <property type="match status" value="1"/>
</dbReference>
<reference evidence="2 3" key="1">
    <citation type="submission" date="2023-10" db="EMBL/GenBank/DDBJ databases">
        <title>Saccharopolyspora sp. nov., isolated from mangrove soil.</title>
        <authorList>
            <person name="Lu Y."/>
            <person name="Liu W."/>
        </authorList>
    </citation>
    <scope>NUCLEOTIDE SEQUENCE [LARGE SCALE GENOMIC DNA]</scope>
    <source>
        <strain evidence="2 3">S2-29</strain>
    </source>
</reference>
<dbReference type="RefSeq" id="WP_324269159.1">
    <property type="nucleotide sequence ID" value="NZ_JAWLNX010000032.1"/>
</dbReference>
<dbReference type="Gene3D" id="3.10.450.50">
    <property type="match status" value="1"/>
</dbReference>
<proteinExistence type="predicted"/>
<dbReference type="SUPFAM" id="SSF54427">
    <property type="entry name" value="NTF2-like"/>
    <property type="match status" value="1"/>
</dbReference>
<evidence type="ECO:0000313" key="3">
    <source>
        <dbReference type="Proteomes" id="UP001327093"/>
    </source>
</evidence>
<keyword evidence="3" id="KW-1185">Reference proteome</keyword>
<accession>A0ABU6AJI8</accession>
<dbReference type="EMBL" id="JAWLNX010000032">
    <property type="protein sequence ID" value="MEB3371734.1"/>
    <property type="molecule type" value="Genomic_DNA"/>
</dbReference>
<dbReference type="InterPro" id="IPR032710">
    <property type="entry name" value="NTF2-like_dom_sf"/>
</dbReference>
<comment type="caution">
    <text evidence="2">The sequence shown here is derived from an EMBL/GenBank/DDBJ whole genome shotgun (WGS) entry which is preliminary data.</text>
</comment>